<accession>A0ABQ0L0L3</accession>
<dbReference type="EMBL" id="DF840044">
    <property type="protein sequence ID" value="GAT44698.1"/>
    <property type="molecule type" value="Genomic_DNA"/>
</dbReference>
<feature type="region of interest" description="Disordered" evidence="1">
    <location>
        <begin position="98"/>
        <end position="120"/>
    </location>
</feature>
<evidence type="ECO:0000313" key="2">
    <source>
        <dbReference type="EMBL" id="GAT44698.1"/>
    </source>
</evidence>
<feature type="region of interest" description="Disordered" evidence="1">
    <location>
        <begin position="19"/>
        <end position="45"/>
    </location>
</feature>
<name>A0ABQ0L0L3_MYCCL</name>
<organism evidence="2 3">
    <name type="scientific">Mycena chlorophos</name>
    <name type="common">Agaric fungus</name>
    <name type="synonym">Agaricus chlorophos</name>
    <dbReference type="NCBI Taxonomy" id="658473"/>
    <lineage>
        <taxon>Eukaryota</taxon>
        <taxon>Fungi</taxon>
        <taxon>Dikarya</taxon>
        <taxon>Basidiomycota</taxon>
        <taxon>Agaricomycotina</taxon>
        <taxon>Agaricomycetes</taxon>
        <taxon>Agaricomycetidae</taxon>
        <taxon>Agaricales</taxon>
        <taxon>Marasmiineae</taxon>
        <taxon>Mycenaceae</taxon>
        <taxon>Mycena</taxon>
    </lineage>
</organism>
<protein>
    <submittedName>
        <fullName evidence="2">Uncharacterized protein</fullName>
    </submittedName>
</protein>
<reference evidence="2" key="1">
    <citation type="submission" date="2014-09" db="EMBL/GenBank/DDBJ databases">
        <title>Genome sequence of the luminous mushroom Mycena chlorophos for searching fungal bioluminescence genes.</title>
        <authorList>
            <person name="Tanaka Y."/>
            <person name="Kasuga D."/>
            <person name="Oba Y."/>
            <person name="Hase S."/>
            <person name="Sato K."/>
            <person name="Oba Y."/>
            <person name="Sakakibara Y."/>
        </authorList>
    </citation>
    <scope>NUCLEOTIDE SEQUENCE</scope>
</reference>
<evidence type="ECO:0000313" key="3">
    <source>
        <dbReference type="Proteomes" id="UP000815677"/>
    </source>
</evidence>
<sequence length="345" mass="37705">MATITRTTRETRPPCRRRANRLGRVSAVSQGRQAGESASPHGREERPLCRLGASYARGLRGFWSRDETVQESECRYYSARSVDRWAASLILLTLISATSPPTSTTRGSSTTSTAESPRTSPLRFCDVVSSKPEPAPRPGIKALRTAVNEMHQFGVDAPEEHAEVEPQEDDVSSSETPRVEKDADAPLFDDLRARQLRRRPVVAAFLRAIEPVPVVGMLARLLVAYSPPAAAKRPARDCSCPATALLARSRLWLWMPVAVVSGDRGGAGRTQTGRVGNDQAWLGNHAGCWRGLPEAVSGLELVHADQRDLFRHASLLRFNFYITFAFAFLSVDVSPGKGAETVFGV</sequence>
<proteinExistence type="predicted"/>
<evidence type="ECO:0000256" key="1">
    <source>
        <dbReference type="SAM" id="MobiDB-lite"/>
    </source>
</evidence>
<dbReference type="Proteomes" id="UP000815677">
    <property type="component" value="Unassembled WGS sequence"/>
</dbReference>
<feature type="region of interest" description="Disordered" evidence="1">
    <location>
        <begin position="157"/>
        <end position="180"/>
    </location>
</feature>
<gene>
    <name evidence="2" type="ORF">MCHLO_02311</name>
</gene>
<keyword evidence="3" id="KW-1185">Reference proteome</keyword>
<feature type="compositionally biased region" description="Low complexity" evidence="1">
    <location>
        <begin position="98"/>
        <end position="116"/>
    </location>
</feature>